<feature type="transmembrane region" description="Helical" evidence="1">
    <location>
        <begin position="15"/>
        <end position="34"/>
    </location>
</feature>
<keyword evidence="1" id="KW-0472">Membrane</keyword>
<dbReference type="EMBL" id="SJPT01000020">
    <property type="protein sequence ID" value="TWU10282.1"/>
    <property type="molecule type" value="Genomic_DNA"/>
</dbReference>
<protein>
    <submittedName>
        <fullName evidence="2">Uncharacterized protein</fullName>
    </submittedName>
</protein>
<accession>A0A5C6BEW9</accession>
<keyword evidence="1" id="KW-1133">Transmembrane helix</keyword>
<organism evidence="2 3">
    <name type="scientific">Novipirellula galeiformis</name>
    <dbReference type="NCBI Taxonomy" id="2528004"/>
    <lineage>
        <taxon>Bacteria</taxon>
        <taxon>Pseudomonadati</taxon>
        <taxon>Planctomycetota</taxon>
        <taxon>Planctomycetia</taxon>
        <taxon>Pirellulales</taxon>
        <taxon>Pirellulaceae</taxon>
        <taxon>Novipirellula</taxon>
    </lineage>
</organism>
<reference evidence="2 3" key="1">
    <citation type="submission" date="2019-02" db="EMBL/GenBank/DDBJ databases">
        <title>Deep-cultivation of Planctomycetes and their phenomic and genomic characterization uncovers novel biology.</title>
        <authorList>
            <person name="Wiegand S."/>
            <person name="Jogler M."/>
            <person name="Boedeker C."/>
            <person name="Pinto D."/>
            <person name="Vollmers J."/>
            <person name="Rivas-Marin E."/>
            <person name="Kohn T."/>
            <person name="Peeters S.H."/>
            <person name="Heuer A."/>
            <person name="Rast P."/>
            <person name="Oberbeckmann S."/>
            <person name="Bunk B."/>
            <person name="Jeske O."/>
            <person name="Meyerdierks A."/>
            <person name="Storesund J.E."/>
            <person name="Kallscheuer N."/>
            <person name="Luecker S."/>
            <person name="Lage O.M."/>
            <person name="Pohl T."/>
            <person name="Merkel B.J."/>
            <person name="Hornburger P."/>
            <person name="Mueller R.-W."/>
            <person name="Bruemmer F."/>
            <person name="Labrenz M."/>
            <person name="Spormann A.M."/>
            <person name="Op Den Camp H."/>
            <person name="Overmann J."/>
            <person name="Amann R."/>
            <person name="Jetten M.S.M."/>
            <person name="Mascher T."/>
            <person name="Medema M.H."/>
            <person name="Devos D.P."/>
            <person name="Kaster A.-K."/>
            <person name="Ovreas L."/>
            <person name="Rohde M."/>
            <person name="Galperin M.Y."/>
            <person name="Jogler C."/>
        </authorList>
    </citation>
    <scope>NUCLEOTIDE SEQUENCE [LARGE SCALE GENOMIC DNA]</scope>
    <source>
        <strain evidence="2 3">Pla52o</strain>
    </source>
</reference>
<name>A0A5C6BEW9_9BACT</name>
<dbReference type="RefSeq" id="WP_146597594.1">
    <property type="nucleotide sequence ID" value="NZ_SJPT01000020.1"/>
</dbReference>
<dbReference type="AlphaFoldDB" id="A0A5C6BEW9"/>
<gene>
    <name evidence="2" type="ORF">Pla52o_57380</name>
</gene>
<evidence type="ECO:0000256" key="1">
    <source>
        <dbReference type="SAM" id="Phobius"/>
    </source>
</evidence>
<evidence type="ECO:0000313" key="2">
    <source>
        <dbReference type="EMBL" id="TWU10282.1"/>
    </source>
</evidence>
<keyword evidence="1" id="KW-0812">Transmembrane</keyword>
<evidence type="ECO:0000313" key="3">
    <source>
        <dbReference type="Proteomes" id="UP000316304"/>
    </source>
</evidence>
<sequence length="263" mass="29262">MNARRSDCRTQKKRYRTCAVVGIVVLIVGTVALFPRLQRCIAYSNMLSSEYAAWNLARHPKPIQLECSESAAPIDIGYAQAALPKQWAASVTQQQHAVIVRSKDDESLVFMPPFYDSQLSPDGNYTSAVRTAESEPIALTKVFFMTSAEYAELVHRTLPKSLNKHNQRGIRLFRSENIRGLIRLGALDDPGDMSVEVWSNNGEVSQGILIHAETGEKALQLITCTLLHLRYSIDLVPPRDVLIGMIDDALTDHELLSSNPEAD</sequence>
<keyword evidence="3" id="KW-1185">Reference proteome</keyword>
<comment type="caution">
    <text evidence="2">The sequence shown here is derived from an EMBL/GenBank/DDBJ whole genome shotgun (WGS) entry which is preliminary data.</text>
</comment>
<dbReference type="Proteomes" id="UP000316304">
    <property type="component" value="Unassembled WGS sequence"/>
</dbReference>
<proteinExistence type="predicted"/>